<dbReference type="PROSITE" id="PS50157">
    <property type="entry name" value="ZINC_FINGER_C2H2_2"/>
    <property type="match status" value="1"/>
</dbReference>
<evidence type="ECO:0000313" key="3">
    <source>
        <dbReference type="EMBL" id="KAL1306015.1"/>
    </source>
</evidence>
<name>A0ABR3PIQ3_9PEZI</name>
<organism evidence="3 4">
    <name type="scientific">Neodothiora populina</name>
    <dbReference type="NCBI Taxonomy" id="2781224"/>
    <lineage>
        <taxon>Eukaryota</taxon>
        <taxon>Fungi</taxon>
        <taxon>Dikarya</taxon>
        <taxon>Ascomycota</taxon>
        <taxon>Pezizomycotina</taxon>
        <taxon>Dothideomycetes</taxon>
        <taxon>Dothideomycetidae</taxon>
        <taxon>Dothideales</taxon>
        <taxon>Dothioraceae</taxon>
        <taxon>Neodothiora</taxon>
    </lineage>
</organism>
<keyword evidence="4" id="KW-1185">Reference proteome</keyword>
<dbReference type="GeneID" id="95977845"/>
<dbReference type="PROSITE" id="PS00028">
    <property type="entry name" value="ZINC_FINGER_C2H2_1"/>
    <property type="match status" value="1"/>
</dbReference>
<accession>A0ABR3PIQ3</accession>
<dbReference type="EMBL" id="JBFMKM010000005">
    <property type="protein sequence ID" value="KAL1306015.1"/>
    <property type="molecule type" value="Genomic_DNA"/>
</dbReference>
<dbReference type="SMART" id="SM00355">
    <property type="entry name" value="ZnF_C2H2"/>
    <property type="match status" value="3"/>
</dbReference>
<feature type="domain" description="C2H2-type" evidence="2">
    <location>
        <begin position="230"/>
        <end position="260"/>
    </location>
</feature>
<keyword evidence="1" id="KW-0479">Metal-binding</keyword>
<keyword evidence="1" id="KW-0862">Zinc</keyword>
<comment type="caution">
    <text evidence="3">The sequence shown here is derived from an EMBL/GenBank/DDBJ whole genome shotgun (WGS) entry which is preliminary data.</text>
</comment>
<dbReference type="Gene3D" id="3.30.160.60">
    <property type="entry name" value="Classic Zinc Finger"/>
    <property type="match status" value="2"/>
</dbReference>
<evidence type="ECO:0000259" key="2">
    <source>
        <dbReference type="PROSITE" id="PS50157"/>
    </source>
</evidence>
<keyword evidence="1" id="KW-0863">Zinc-finger</keyword>
<reference evidence="3 4" key="1">
    <citation type="submission" date="2024-07" db="EMBL/GenBank/DDBJ databases">
        <title>Draft sequence of the Neodothiora populina.</title>
        <authorList>
            <person name="Drown D.D."/>
            <person name="Schuette U.S."/>
            <person name="Buechlein A.B."/>
            <person name="Rusch D.R."/>
            <person name="Winton L.W."/>
            <person name="Adams G.A."/>
        </authorList>
    </citation>
    <scope>NUCLEOTIDE SEQUENCE [LARGE SCALE GENOMIC DNA]</scope>
    <source>
        <strain evidence="3 4">CPC 39397</strain>
    </source>
</reference>
<dbReference type="Proteomes" id="UP001562354">
    <property type="component" value="Unassembled WGS sequence"/>
</dbReference>
<sequence length="261" mass="30320">MNVSSEAYYQPLLFQAQDVSGLDLPVVFSQTSMESEQNMQRLAFQDVESTFNPFDMSYSSPMPCTQTLPDTPLQHWTYSTEEQYTLSPYPRPESLCHSLSPAPADIEWEQHVRSQARAVSRVPSFTSMTSSWTSCEQSCHTRSDISRSASPNANEMARWGKQEGQGRWRCAYPGCTSKSTFCRGCDLRKHYRRHTKSLFCRNPECKQSREGGFSSEKDRARHEAKHDPKIRCEWKNCSRVFSRVDNMRDHVKRIHRRRQNK</sequence>
<protein>
    <recommendedName>
        <fullName evidence="2">C2H2-type domain-containing protein</fullName>
    </recommendedName>
</protein>
<dbReference type="InterPro" id="IPR013087">
    <property type="entry name" value="Znf_C2H2_type"/>
</dbReference>
<dbReference type="SUPFAM" id="SSF57667">
    <property type="entry name" value="beta-beta-alpha zinc fingers"/>
    <property type="match status" value="1"/>
</dbReference>
<gene>
    <name evidence="3" type="ORF">AAFC00_004145</name>
</gene>
<evidence type="ECO:0000313" key="4">
    <source>
        <dbReference type="Proteomes" id="UP001562354"/>
    </source>
</evidence>
<dbReference type="RefSeq" id="XP_069202288.1">
    <property type="nucleotide sequence ID" value="XM_069343737.1"/>
</dbReference>
<proteinExistence type="predicted"/>
<evidence type="ECO:0000256" key="1">
    <source>
        <dbReference type="PROSITE-ProRule" id="PRU00042"/>
    </source>
</evidence>
<dbReference type="InterPro" id="IPR036236">
    <property type="entry name" value="Znf_C2H2_sf"/>
</dbReference>